<evidence type="ECO:0000313" key="2">
    <source>
        <dbReference type="Proteomes" id="UP001279734"/>
    </source>
</evidence>
<name>A0AAD3XY95_NEPGR</name>
<keyword evidence="2" id="KW-1185">Reference proteome</keyword>
<organism evidence="1 2">
    <name type="scientific">Nepenthes gracilis</name>
    <name type="common">Slender pitcher plant</name>
    <dbReference type="NCBI Taxonomy" id="150966"/>
    <lineage>
        <taxon>Eukaryota</taxon>
        <taxon>Viridiplantae</taxon>
        <taxon>Streptophyta</taxon>
        <taxon>Embryophyta</taxon>
        <taxon>Tracheophyta</taxon>
        <taxon>Spermatophyta</taxon>
        <taxon>Magnoliopsida</taxon>
        <taxon>eudicotyledons</taxon>
        <taxon>Gunneridae</taxon>
        <taxon>Pentapetalae</taxon>
        <taxon>Caryophyllales</taxon>
        <taxon>Nepenthaceae</taxon>
        <taxon>Nepenthes</taxon>
    </lineage>
</organism>
<dbReference type="Proteomes" id="UP001279734">
    <property type="component" value="Unassembled WGS sequence"/>
</dbReference>
<dbReference type="EMBL" id="BSYO01000024">
    <property type="protein sequence ID" value="GMH22212.1"/>
    <property type="molecule type" value="Genomic_DNA"/>
</dbReference>
<sequence length="218" mass="24259">MDVMKGKMHSLLKSLGQLSKLSTMLKVFNDFSSVKPDGQHHFLELTNLAELSFNAKVAVEEKHCLLAYKESAFSHFAPPVGCAVYRGANIGIPQRKLQWEWNIGEKALMVLDDMRSLSVVDQLSFKSMPGCQALVVSQKPIPTPANDTVFAILIEPSCQQLCSLVEIAWPGDLYSSYLDMYATRHGALRALALYCSSEGNINMRKHALMPQREQALLT</sequence>
<evidence type="ECO:0000313" key="1">
    <source>
        <dbReference type="EMBL" id="GMH22212.1"/>
    </source>
</evidence>
<comment type="caution">
    <text evidence="1">The sequence shown here is derived from an EMBL/GenBank/DDBJ whole genome shotgun (WGS) entry which is preliminary data.</text>
</comment>
<protein>
    <submittedName>
        <fullName evidence="1">Uncharacterized protein</fullName>
    </submittedName>
</protein>
<accession>A0AAD3XY95</accession>
<gene>
    <name evidence="1" type="ORF">Nepgr_024055</name>
</gene>
<dbReference type="AlphaFoldDB" id="A0AAD3XY95"/>
<reference evidence="1" key="1">
    <citation type="submission" date="2023-05" db="EMBL/GenBank/DDBJ databases">
        <title>Nepenthes gracilis genome sequencing.</title>
        <authorList>
            <person name="Fukushima K."/>
        </authorList>
    </citation>
    <scope>NUCLEOTIDE SEQUENCE</scope>
    <source>
        <strain evidence="1">SING2019-196</strain>
    </source>
</reference>
<proteinExistence type="predicted"/>